<dbReference type="Gene3D" id="3.30.457.10">
    <property type="entry name" value="Copper amine oxidase-like, N-terminal domain"/>
    <property type="match status" value="1"/>
</dbReference>
<evidence type="ECO:0000256" key="1">
    <source>
        <dbReference type="SAM" id="SignalP"/>
    </source>
</evidence>
<reference evidence="3" key="1">
    <citation type="submission" date="2016-04" db="EMBL/GenBank/DDBJ databases">
        <authorList>
            <person name="Evans L.H."/>
            <person name="Alamgir A."/>
            <person name="Owens N."/>
            <person name="Weber N.D."/>
            <person name="Virtaneva K."/>
            <person name="Barbian K."/>
            <person name="Babar A."/>
            <person name="Rosenke K."/>
        </authorList>
    </citation>
    <scope>NUCLEOTIDE SEQUENCE</scope>
    <source>
        <strain evidence="3">86</strain>
    </source>
</reference>
<evidence type="ECO:0000313" key="3">
    <source>
        <dbReference type="EMBL" id="SBV95574.1"/>
    </source>
</evidence>
<dbReference type="Pfam" id="PF07833">
    <property type="entry name" value="Cu_amine_oxidN1"/>
    <property type="match status" value="1"/>
</dbReference>
<feature type="chain" id="PRO_5013188389" description="Copper amine oxidase-like N-terminal domain-containing protein" evidence="1">
    <location>
        <begin position="25"/>
        <end position="674"/>
    </location>
</feature>
<sequence>MKKRILSLLCTLALMAGMAVPASANSGIQVQLDGKYLTFSDAEPEAVSGRTFLPFRAVFEAMGADVDYESATSTVVAVKDGRTLRMALGSTEATVTEDGIETVISMDVAAYAKNNRTYIPVRFAAQAFGCNVGWDSKDQTVIIVDLGKLVEDTLAGEDFSLYNHYISHLPSIGPGNQSISGKFNVSTGLFSIDGDISGVGTADTGAIEATMKMVLDTSGLAGQLGQTATEDMKMSGSIQVRGSGSAYYITTSGNLMSLGLPDGAWLSAENADVLSGFTSDMPGPDSLIATVASLQDWNSMMKFELAHSIVSHLSSLSLNDSSTAMDTIRTELETLAGPFRDSAFTKTSTGYTTTLTLNHDPDLWATTLDLTYSGGKVTGYKTTIKDSSTSDEYGNTSMDLTTNYISGGKIEYLSRQTDGEGSEYTSNFSLQISASSTAPQTKPPAGATILTIEDLAAESAPITAAKISNANEAATLVKGTLDAYYTGQCDSSFLRLTGLTAQEVKAIYQHSIDAEYEYLCYQFEIMDEYLTAANRAKLKGILTSAYSQAGYSVTATALSGGEYSVRVDFTPCALFEQVNDRDMDGYMDRFNASNSITNEMVEAMTDAEQEAFYTRYENEWAEGIIKLCQDRLSAGGFQGKAVSKLVLLSPSGTRGLYFISNEDFSMIDTVMLSY</sequence>
<organism evidence="3">
    <name type="scientific">uncultured Eubacteriales bacterium</name>
    <dbReference type="NCBI Taxonomy" id="172733"/>
    <lineage>
        <taxon>Bacteria</taxon>
        <taxon>Bacillati</taxon>
        <taxon>Bacillota</taxon>
        <taxon>Clostridia</taxon>
        <taxon>Eubacteriales</taxon>
        <taxon>environmental samples</taxon>
    </lineage>
</organism>
<feature type="signal peptide" evidence="1">
    <location>
        <begin position="1"/>
        <end position="24"/>
    </location>
</feature>
<dbReference type="SUPFAM" id="SSF55383">
    <property type="entry name" value="Copper amine oxidase, domain N"/>
    <property type="match status" value="1"/>
</dbReference>
<protein>
    <recommendedName>
        <fullName evidence="2">Copper amine oxidase-like N-terminal domain-containing protein</fullName>
    </recommendedName>
</protein>
<gene>
    <name evidence="3" type="ORF">KL86CLO1_10664</name>
</gene>
<evidence type="ECO:0000259" key="2">
    <source>
        <dbReference type="Pfam" id="PF07833"/>
    </source>
</evidence>
<dbReference type="InterPro" id="IPR036582">
    <property type="entry name" value="Mao_N_sf"/>
</dbReference>
<feature type="domain" description="Copper amine oxidase-like N-terminal" evidence="2">
    <location>
        <begin position="32"/>
        <end position="143"/>
    </location>
</feature>
<keyword evidence="1" id="KW-0732">Signal</keyword>
<name>A0A212J7Z9_9FIRM</name>
<accession>A0A212J7Z9</accession>
<dbReference type="EMBL" id="FLUN01000001">
    <property type="protein sequence ID" value="SBV95574.1"/>
    <property type="molecule type" value="Genomic_DNA"/>
</dbReference>
<dbReference type="InterPro" id="IPR012854">
    <property type="entry name" value="Cu_amine_oxidase-like_N"/>
</dbReference>
<dbReference type="AlphaFoldDB" id="A0A212J7Z9"/>
<proteinExistence type="predicted"/>